<dbReference type="EMBL" id="JAKUDL010000008">
    <property type="protein sequence ID" value="MCH4296154.1"/>
    <property type="molecule type" value="Genomic_DNA"/>
</dbReference>
<name>A0AAJ1BJU3_9GAMM</name>
<accession>A0AAJ1BJU3</accession>
<dbReference type="Gene3D" id="3.10.180.10">
    <property type="entry name" value="2,3-Dihydroxybiphenyl 1,2-Dioxygenase, domain 1"/>
    <property type="match status" value="1"/>
</dbReference>
<keyword evidence="3" id="KW-1185">Reference proteome</keyword>
<comment type="caution">
    <text evidence="2">The sequence shown here is derived from an EMBL/GenBank/DDBJ whole genome shotgun (WGS) entry which is preliminary data.</text>
</comment>
<evidence type="ECO:0000313" key="2">
    <source>
        <dbReference type="EMBL" id="MCH4296154.1"/>
    </source>
</evidence>
<gene>
    <name evidence="2" type="ORF">MJ923_17735</name>
</gene>
<protein>
    <submittedName>
        <fullName evidence="2">VOC family protein</fullName>
    </submittedName>
</protein>
<reference evidence="2 3" key="1">
    <citation type="submission" date="2022-02" db="EMBL/GenBank/DDBJ databases">
        <title>The genome sequence of Shewanella sp. 3B26.</title>
        <authorList>
            <person name="Du J."/>
        </authorList>
    </citation>
    <scope>NUCLEOTIDE SEQUENCE [LARGE SCALE GENOMIC DNA]</scope>
    <source>
        <strain evidence="2 3">3B26</strain>
    </source>
</reference>
<dbReference type="InterPro" id="IPR037523">
    <property type="entry name" value="VOC_core"/>
</dbReference>
<dbReference type="SUPFAM" id="SSF54593">
    <property type="entry name" value="Glyoxalase/Bleomycin resistance protein/Dihydroxybiphenyl dioxygenase"/>
    <property type="match status" value="1"/>
</dbReference>
<dbReference type="InterPro" id="IPR050383">
    <property type="entry name" value="GlyoxalaseI/FosfomycinResist"/>
</dbReference>
<dbReference type="Pfam" id="PF00903">
    <property type="entry name" value="Glyoxalase"/>
    <property type="match status" value="1"/>
</dbReference>
<proteinExistence type="predicted"/>
<dbReference type="PROSITE" id="PS51819">
    <property type="entry name" value="VOC"/>
    <property type="match status" value="1"/>
</dbReference>
<evidence type="ECO:0000259" key="1">
    <source>
        <dbReference type="PROSITE" id="PS51819"/>
    </source>
</evidence>
<dbReference type="InterPro" id="IPR029068">
    <property type="entry name" value="Glyas_Bleomycin-R_OHBP_Dase"/>
</dbReference>
<dbReference type="RefSeq" id="WP_240592237.1">
    <property type="nucleotide sequence ID" value="NZ_JAKUDL010000008.1"/>
</dbReference>
<evidence type="ECO:0000313" key="3">
    <source>
        <dbReference type="Proteomes" id="UP001297581"/>
    </source>
</evidence>
<dbReference type="AlphaFoldDB" id="A0AAJ1BJU3"/>
<dbReference type="CDD" id="cd07253">
    <property type="entry name" value="GLOD5"/>
    <property type="match status" value="1"/>
</dbReference>
<dbReference type="Proteomes" id="UP001297581">
    <property type="component" value="Unassembled WGS sequence"/>
</dbReference>
<dbReference type="InterPro" id="IPR004360">
    <property type="entry name" value="Glyas_Fos-R_dOase_dom"/>
</dbReference>
<sequence length="132" mass="14194">MRVTMLDHLVLTVADIDTSCAFYSKVLGMRHQVFTATDGSERHALYFGDQKINLHQLGQEFKPNAKAAATGTADLCFLVSEPIDGVIAHLTGLGFAIEAGPVARSGATGALDSVYIRDPDGNLIELSRYRVA</sequence>
<dbReference type="PANTHER" id="PTHR21366:SF14">
    <property type="entry name" value="GLYOXALASE DOMAIN-CONTAINING PROTEIN 5"/>
    <property type="match status" value="1"/>
</dbReference>
<dbReference type="PANTHER" id="PTHR21366">
    <property type="entry name" value="GLYOXALASE FAMILY PROTEIN"/>
    <property type="match status" value="1"/>
</dbReference>
<feature type="domain" description="VOC" evidence="1">
    <location>
        <begin position="5"/>
        <end position="129"/>
    </location>
</feature>
<organism evidence="2 3">
    <name type="scientific">Shewanella zhuhaiensis</name>
    <dbReference type="NCBI Taxonomy" id="2919576"/>
    <lineage>
        <taxon>Bacteria</taxon>
        <taxon>Pseudomonadati</taxon>
        <taxon>Pseudomonadota</taxon>
        <taxon>Gammaproteobacteria</taxon>
        <taxon>Alteromonadales</taxon>
        <taxon>Shewanellaceae</taxon>
        <taxon>Shewanella</taxon>
    </lineage>
</organism>